<keyword evidence="1" id="KW-0812">Transmembrane</keyword>
<dbReference type="Proteomes" id="UP000199645">
    <property type="component" value="Unassembled WGS sequence"/>
</dbReference>
<feature type="transmembrane region" description="Helical" evidence="1">
    <location>
        <begin position="40"/>
        <end position="59"/>
    </location>
</feature>
<dbReference type="InterPro" id="IPR025356">
    <property type="entry name" value="DUF4260"/>
</dbReference>
<dbReference type="RefSeq" id="WP_093613610.1">
    <property type="nucleotide sequence ID" value="NZ_BOMT01000096.1"/>
</dbReference>
<dbReference type="EMBL" id="FONV01000004">
    <property type="protein sequence ID" value="SFE94987.1"/>
    <property type="molecule type" value="Genomic_DNA"/>
</dbReference>
<dbReference type="AlphaFoldDB" id="A0A1I2EQS4"/>
<keyword evidence="1" id="KW-1133">Transmembrane helix</keyword>
<proteinExistence type="predicted"/>
<evidence type="ECO:0000313" key="2">
    <source>
        <dbReference type="EMBL" id="SFE94987.1"/>
    </source>
</evidence>
<sequence length="134" mass="13729">MSGTAAPGVVTGRPLTWLRVEALAVAVAAVVVFAGTGQAWWLFAALFLVPDLAMAGYLAGPRAGAWLYNLAHSAPLPLALLAAGAWWDSTALAVAGAVGLFHLGVDRVLKFGLKYDHGFGVTHLGIAPGRAPTA</sequence>
<dbReference type="OrthoDB" id="9813911at2"/>
<gene>
    <name evidence="2" type="ORF">SAMN05421541_104648</name>
</gene>
<keyword evidence="1" id="KW-0472">Membrane</keyword>
<accession>A0A1I2EQS4</accession>
<evidence type="ECO:0008006" key="4">
    <source>
        <dbReference type="Google" id="ProtNLM"/>
    </source>
</evidence>
<name>A0A1I2EQS4_9ACTN</name>
<organism evidence="2 3">
    <name type="scientific">Actinoplanes philippinensis</name>
    <dbReference type="NCBI Taxonomy" id="35752"/>
    <lineage>
        <taxon>Bacteria</taxon>
        <taxon>Bacillati</taxon>
        <taxon>Actinomycetota</taxon>
        <taxon>Actinomycetes</taxon>
        <taxon>Micromonosporales</taxon>
        <taxon>Micromonosporaceae</taxon>
        <taxon>Actinoplanes</taxon>
    </lineage>
</organism>
<protein>
    <recommendedName>
        <fullName evidence="4">DUF4260 domain-containing protein</fullName>
    </recommendedName>
</protein>
<reference evidence="2 3" key="1">
    <citation type="submission" date="2016-10" db="EMBL/GenBank/DDBJ databases">
        <authorList>
            <person name="de Groot N.N."/>
        </authorList>
    </citation>
    <scope>NUCLEOTIDE SEQUENCE [LARGE SCALE GENOMIC DNA]</scope>
    <source>
        <strain evidence="2 3">DSM 43019</strain>
    </source>
</reference>
<dbReference type="STRING" id="35752.SAMN05421541_104648"/>
<keyword evidence="3" id="KW-1185">Reference proteome</keyword>
<evidence type="ECO:0000256" key="1">
    <source>
        <dbReference type="SAM" id="Phobius"/>
    </source>
</evidence>
<feature type="transmembrane region" description="Helical" evidence="1">
    <location>
        <begin position="79"/>
        <end position="105"/>
    </location>
</feature>
<dbReference type="Pfam" id="PF14079">
    <property type="entry name" value="DUF4260"/>
    <property type="match status" value="1"/>
</dbReference>
<feature type="transmembrane region" description="Helical" evidence="1">
    <location>
        <begin position="16"/>
        <end position="33"/>
    </location>
</feature>
<evidence type="ECO:0000313" key="3">
    <source>
        <dbReference type="Proteomes" id="UP000199645"/>
    </source>
</evidence>